<dbReference type="KEGG" id="cmic:caldi_33600"/>
<keyword evidence="2" id="KW-0805">Transcription regulation</keyword>
<evidence type="ECO:0000256" key="3">
    <source>
        <dbReference type="ARBA" id="ARBA00023082"/>
    </source>
</evidence>
<dbReference type="InterPro" id="IPR014284">
    <property type="entry name" value="RNA_pol_sigma-70_dom"/>
</dbReference>
<name>A0AA35G9J8_9FIRM</name>
<evidence type="ECO:0000259" key="5">
    <source>
        <dbReference type="Pfam" id="PF04542"/>
    </source>
</evidence>
<dbReference type="SUPFAM" id="SSF88946">
    <property type="entry name" value="Sigma2 domain of RNA polymerase sigma factors"/>
    <property type="match status" value="1"/>
</dbReference>
<evidence type="ECO:0000313" key="8">
    <source>
        <dbReference type="Proteomes" id="UP001163687"/>
    </source>
</evidence>
<dbReference type="CDD" id="cd06171">
    <property type="entry name" value="Sigma70_r4"/>
    <property type="match status" value="1"/>
</dbReference>
<dbReference type="Proteomes" id="UP001163687">
    <property type="component" value="Chromosome"/>
</dbReference>
<dbReference type="Pfam" id="PF04542">
    <property type="entry name" value="Sigma70_r2"/>
    <property type="match status" value="1"/>
</dbReference>
<dbReference type="SUPFAM" id="SSF88659">
    <property type="entry name" value="Sigma3 and sigma4 domains of RNA polymerase sigma factors"/>
    <property type="match status" value="1"/>
</dbReference>
<organism evidence="7 8">
    <name type="scientific">Caldinitratiruptor microaerophilus</name>
    <dbReference type="NCBI Taxonomy" id="671077"/>
    <lineage>
        <taxon>Bacteria</taxon>
        <taxon>Bacillati</taxon>
        <taxon>Bacillota</taxon>
        <taxon>Clostridia</taxon>
        <taxon>Eubacteriales</taxon>
        <taxon>Symbiobacteriaceae</taxon>
        <taxon>Caldinitratiruptor</taxon>
    </lineage>
</organism>
<dbReference type="GO" id="GO:0016987">
    <property type="term" value="F:sigma factor activity"/>
    <property type="evidence" value="ECO:0007669"/>
    <property type="project" value="UniProtKB-KW"/>
</dbReference>
<dbReference type="GO" id="GO:0003677">
    <property type="term" value="F:DNA binding"/>
    <property type="evidence" value="ECO:0007669"/>
    <property type="project" value="InterPro"/>
</dbReference>
<keyword evidence="8" id="KW-1185">Reference proteome</keyword>
<evidence type="ECO:0000313" key="7">
    <source>
        <dbReference type="EMBL" id="BDG62270.1"/>
    </source>
</evidence>
<keyword evidence="4" id="KW-0804">Transcription</keyword>
<feature type="domain" description="RNA polymerase sigma factor 70 region 4 type 2" evidence="6">
    <location>
        <begin position="118"/>
        <end position="170"/>
    </location>
</feature>
<evidence type="ECO:0000256" key="2">
    <source>
        <dbReference type="ARBA" id="ARBA00023015"/>
    </source>
</evidence>
<dbReference type="EMBL" id="AP025628">
    <property type="protein sequence ID" value="BDG62270.1"/>
    <property type="molecule type" value="Genomic_DNA"/>
</dbReference>
<dbReference type="Pfam" id="PF08281">
    <property type="entry name" value="Sigma70_r4_2"/>
    <property type="match status" value="1"/>
</dbReference>
<comment type="similarity">
    <text evidence="1">Belongs to the sigma-70 factor family. ECF subfamily.</text>
</comment>
<dbReference type="Gene3D" id="1.10.1740.10">
    <property type="match status" value="1"/>
</dbReference>
<proteinExistence type="inferred from homology"/>
<dbReference type="InterPro" id="IPR013249">
    <property type="entry name" value="RNA_pol_sigma70_r4_t2"/>
</dbReference>
<dbReference type="InterPro" id="IPR013325">
    <property type="entry name" value="RNA_pol_sigma_r2"/>
</dbReference>
<dbReference type="InterPro" id="IPR039425">
    <property type="entry name" value="RNA_pol_sigma-70-like"/>
</dbReference>
<gene>
    <name evidence="7" type="ORF">caldi_33600</name>
</gene>
<evidence type="ECO:0000259" key="6">
    <source>
        <dbReference type="Pfam" id="PF08281"/>
    </source>
</evidence>
<dbReference type="AlphaFoldDB" id="A0AA35G9J8"/>
<evidence type="ECO:0000256" key="1">
    <source>
        <dbReference type="ARBA" id="ARBA00010641"/>
    </source>
</evidence>
<evidence type="ECO:0000256" key="4">
    <source>
        <dbReference type="ARBA" id="ARBA00023163"/>
    </source>
</evidence>
<dbReference type="PANTHER" id="PTHR43133:SF51">
    <property type="entry name" value="RNA POLYMERASE SIGMA FACTOR"/>
    <property type="match status" value="1"/>
</dbReference>
<reference evidence="7" key="1">
    <citation type="submission" date="2022-03" db="EMBL/GenBank/DDBJ databases">
        <title>Complete genome sequence of Caldinitratiruptor microaerophilus.</title>
        <authorList>
            <person name="Mukaiyama R."/>
            <person name="Nishiyama T."/>
            <person name="Ueda K."/>
        </authorList>
    </citation>
    <scope>NUCLEOTIDE SEQUENCE</scope>
    <source>
        <strain evidence="7">JCM 16183</strain>
    </source>
</reference>
<dbReference type="NCBIfam" id="TIGR02937">
    <property type="entry name" value="sigma70-ECF"/>
    <property type="match status" value="1"/>
</dbReference>
<dbReference type="InterPro" id="IPR013324">
    <property type="entry name" value="RNA_pol_sigma_r3/r4-like"/>
</dbReference>
<dbReference type="Gene3D" id="1.10.10.10">
    <property type="entry name" value="Winged helix-like DNA-binding domain superfamily/Winged helix DNA-binding domain"/>
    <property type="match status" value="1"/>
</dbReference>
<sequence>MDEATLIRQARRGDRQAFGELFRLHVGDAVRAAYAVTRDWEAAEDAVQEAFIRAFAALPSFDPERPFRPWLFRIVVREARRAAGRLRRTVPVPEAGLPQPVRTAASAEAEVLRRDRARALGEAIRMLGPRRAVAVVLKYLLGFKEEEIAGLLGVPRSTVKSRLHEARRDLGRLLGPDLGDESEWIPGSAG</sequence>
<feature type="domain" description="RNA polymerase sigma-70 region 2" evidence="5">
    <location>
        <begin position="21"/>
        <end position="88"/>
    </location>
</feature>
<dbReference type="InterPro" id="IPR036388">
    <property type="entry name" value="WH-like_DNA-bd_sf"/>
</dbReference>
<dbReference type="GO" id="GO:0006352">
    <property type="term" value="P:DNA-templated transcription initiation"/>
    <property type="evidence" value="ECO:0007669"/>
    <property type="project" value="InterPro"/>
</dbReference>
<keyword evidence="3" id="KW-0731">Sigma factor</keyword>
<dbReference type="RefSeq" id="WP_264842863.1">
    <property type="nucleotide sequence ID" value="NZ_AP025628.1"/>
</dbReference>
<dbReference type="InterPro" id="IPR007627">
    <property type="entry name" value="RNA_pol_sigma70_r2"/>
</dbReference>
<protein>
    <submittedName>
        <fullName evidence="7">RNA polymerase sigma factor</fullName>
    </submittedName>
</protein>
<accession>A0AA35G9J8</accession>
<dbReference type="PANTHER" id="PTHR43133">
    <property type="entry name" value="RNA POLYMERASE ECF-TYPE SIGMA FACTO"/>
    <property type="match status" value="1"/>
</dbReference>